<proteinExistence type="predicted"/>
<reference evidence="3" key="1">
    <citation type="submission" date="2015-10" db="EMBL/GenBank/DDBJ databases">
        <title>Extensive mobilome-driven genome diversification in gut-associated Bacteroides vulgatus mpk.</title>
        <authorList>
            <person name="Beier S."/>
            <person name="Lange A."/>
            <person name="Huson D.H."/>
            <person name="Frick J.-S."/>
            <person name="Autenrieth I.B."/>
        </authorList>
    </citation>
    <scope>NUCLEOTIDE SEQUENCE [LARGE SCALE GENOMIC DNA]</scope>
    <source>
        <strain evidence="3">mpk</strain>
    </source>
</reference>
<gene>
    <name evidence="1" type="ORF">BvMPK_0974</name>
    <name evidence="2" type="ORF">DWV70_14605</name>
</gene>
<reference evidence="1 3" key="2">
    <citation type="journal article" date="2016" name="Genome Biol. Evol.">
        <title>Extensive mobilome-driven genome diversification in mouse gut-associated Bacteroides vulgatus mpk.</title>
        <authorList>
            <person name="Lange A."/>
            <person name="Beier S."/>
            <person name="Steimle A."/>
            <person name="Autenrieth I.B."/>
            <person name="Huson D.H."/>
            <person name="Frick J.S."/>
        </authorList>
    </citation>
    <scope>NUCLEOTIDE SEQUENCE [LARGE SCALE GENOMIC DNA]</scope>
    <source>
        <strain evidence="1">Mpk</strain>
        <strain evidence="3">mpk</strain>
    </source>
</reference>
<accession>A0A0P0L688</accession>
<evidence type="ECO:0000313" key="1">
    <source>
        <dbReference type="EMBL" id="ALK83591.1"/>
    </source>
</evidence>
<evidence type="ECO:0000313" key="2">
    <source>
        <dbReference type="EMBL" id="RGW46361.1"/>
    </source>
</evidence>
<dbReference type="Proteomes" id="UP000061587">
    <property type="component" value="Chromosome"/>
</dbReference>
<evidence type="ECO:0000313" key="3">
    <source>
        <dbReference type="Proteomes" id="UP000061587"/>
    </source>
</evidence>
<dbReference type="PATRIC" id="fig|821.40.peg.1150"/>
<name>A0A0P0L688_PHOVU</name>
<dbReference type="EMBL" id="QSAI01000028">
    <property type="protein sequence ID" value="RGW46361.1"/>
    <property type="molecule type" value="Genomic_DNA"/>
</dbReference>
<evidence type="ECO:0000313" key="4">
    <source>
        <dbReference type="Proteomes" id="UP000285469"/>
    </source>
</evidence>
<dbReference type="Proteomes" id="UP000285469">
    <property type="component" value="Unassembled WGS sequence"/>
</dbReference>
<organism evidence="1 3">
    <name type="scientific">Phocaeicola vulgatus</name>
    <name type="common">Bacteroides vulgatus</name>
    <dbReference type="NCBI Taxonomy" id="821"/>
    <lineage>
        <taxon>Bacteria</taxon>
        <taxon>Pseudomonadati</taxon>
        <taxon>Bacteroidota</taxon>
        <taxon>Bacteroidia</taxon>
        <taxon>Bacteroidales</taxon>
        <taxon>Bacteroidaceae</taxon>
        <taxon>Phocaeicola</taxon>
    </lineage>
</organism>
<dbReference type="EMBL" id="CP013020">
    <property type="protein sequence ID" value="ALK83591.1"/>
    <property type="molecule type" value="Genomic_DNA"/>
</dbReference>
<protein>
    <submittedName>
        <fullName evidence="1">Uncharacterized protein</fullName>
    </submittedName>
</protein>
<dbReference type="AlphaFoldDB" id="A0A0P0L688"/>
<sequence>MGKCTAIWIHRELTGQKKSLRTQKKKLTVRIIWLNCQLFDYKPEKPFYFDPATIYNYNLLY</sequence>
<reference evidence="2 4" key="3">
    <citation type="submission" date="2018-08" db="EMBL/GenBank/DDBJ databases">
        <title>A genome reference for cultivated species of the human gut microbiota.</title>
        <authorList>
            <person name="Zou Y."/>
            <person name="Xue W."/>
            <person name="Luo G."/>
        </authorList>
    </citation>
    <scope>NUCLEOTIDE SEQUENCE [LARGE SCALE GENOMIC DNA]</scope>
    <source>
        <strain evidence="2 4">AF12-25</strain>
    </source>
</reference>